<dbReference type="InterPro" id="IPR051940">
    <property type="entry name" value="Chitin_bind-dev_reg"/>
</dbReference>
<evidence type="ECO:0000256" key="8">
    <source>
        <dbReference type="ARBA" id="ARBA00023180"/>
    </source>
</evidence>
<comment type="catalytic activity">
    <reaction evidence="1">
        <text>Random endo-hydrolysis of N-acetyl-beta-D-glucosaminide (1-&gt;4)-beta-linkages in chitin and chitodextrins.</text>
        <dbReference type="EC" id="3.2.1.14"/>
    </reaction>
</comment>
<keyword evidence="6" id="KW-0146">Chitin degradation</keyword>
<accession>A0AA88SSK0</accession>
<gene>
    <name evidence="11" type="ORF">Q5P01_009420</name>
</gene>
<feature type="region of interest" description="Disordered" evidence="9">
    <location>
        <begin position="163"/>
        <end position="203"/>
    </location>
</feature>
<feature type="domain" description="Chitin-binding type-2" evidence="10">
    <location>
        <begin position="119"/>
        <end position="168"/>
    </location>
</feature>
<sequence length="243" mass="26353">MCRLILTAASAGPIAPSCNTSPTTITTTKATTTTTAAPVDEFCKGKCNGDYANPKNPSTFYSCSNGLTYLMNCPSGLVFNQGFDRCDWPTPPSPTGCNSTPKTTITTTPTPTTPSTTVDEFCKGKCNGDYANPKNAYTFYTCSNGLSYLRDCPSGLVFNQGSDRCDWPPTPTPTAAPPPASAERRTDRRETREEHEPGLSGFGGETLAELWPGRLCCGEVKLWMIWNFSRMKSHFTGIYGDER</sequence>
<name>A0AA88SSK0_CHASR</name>
<dbReference type="GO" id="GO:0008061">
    <property type="term" value="F:chitin binding"/>
    <property type="evidence" value="ECO:0007669"/>
    <property type="project" value="UniProtKB-KW"/>
</dbReference>
<dbReference type="EMBL" id="JAUPFM010000006">
    <property type="protein sequence ID" value="KAK2849586.1"/>
    <property type="molecule type" value="Genomic_DNA"/>
</dbReference>
<evidence type="ECO:0000256" key="3">
    <source>
        <dbReference type="ARBA" id="ARBA00022669"/>
    </source>
</evidence>
<comment type="caution">
    <text evidence="11">The sequence shown here is derived from an EMBL/GenBank/DDBJ whole genome shotgun (WGS) entry which is preliminary data.</text>
</comment>
<dbReference type="GO" id="GO:0005576">
    <property type="term" value="C:extracellular region"/>
    <property type="evidence" value="ECO:0007669"/>
    <property type="project" value="InterPro"/>
</dbReference>
<keyword evidence="12" id="KW-1185">Reference proteome</keyword>
<keyword evidence="7" id="KW-1015">Disulfide bond</keyword>
<dbReference type="PANTHER" id="PTHR23301:SF0">
    <property type="entry name" value="CHITIN-BINDING TYPE-2 DOMAIN-CONTAINING PROTEIN-RELATED"/>
    <property type="match status" value="1"/>
</dbReference>
<dbReference type="InterPro" id="IPR002557">
    <property type="entry name" value="Chitin-bd_dom"/>
</dbReference>
<dbReference type="Proteomes" id="UP001187415">
    <property type="component" value="Unassembled WGS sequence"/>
</dbReference>
<dbReference type="Gene3D" id="3.20.20.80">
    <property type="entry name" value="Glycosidases"/>
    <property type="match status" value="2"/>
</dbReference>
<evidence type="ECO:0000313" key="11">
    <source>
        <dbReference type="EMBL" id="KAK2849586.1"/>
    </source>
</evidence>
<evidence type="ECO:0000256" key="5">
    <source>
        <dbReference type="ARBA" id="ARBA00022737"/>
    </source>
</evidence>
<dbReference type="PROSITE" id="PS50940">
    <property type="entry name" value="CHIT_BIND_II"/>
    <property type="match status" value="2"/>
</dbReference>
<evidence type="ECO:0000313" key="12">
    <source>
        <dbReference type="Proteomes" id="UP001187415"/>
    </source>
</evidence>
<dbReference type="SMART" id="SM00494">
    <property type="entry name" value="ChtBD2"/>
    <property type="match status" value="2"/>
</dbReference>
<dbReference type="InterPro" id="IPR036508">
    <property type="entry name" value="Chitin-bd_dom_sf"/>
</dbReference>
<keyword evidence="8" id="KW-0325">Glycoprotein</keyword>
<evidence type="ECO:0000256" key="2">
    <source>
        <dbReference type="ARBA" id="ARBA00012729"/>
    </source>
</evidence>
<keyword evidence="4" id="KW-0732">Signal</keyword>
<dbReference type="AlphaFoldDB" id="A0AA88SSK0"/>
<evidence type="ECO:0000259" key="10">
    <source>
        <dbReference type="PROSITE" id="PS50940"/>
    </source>
</evidence>
<dbReference type="GO" id="GO:0008843">
    <property type="term" value="F:endochitinase activity"/>
    <property type="evidence" value="ECO:0007669"/>
    <property type="project" value="UniProtKB-EC"/>
</dbReference>
<evidence type="ECO:0000256" key="1">
    <source>
        <dbReference type="ARBA" id="ARBA00000822"/>
    </source>
</evidence>
<feature type="compositionally biased region" description="Pro residues" evidence="9">
    <location>
        <begin position="168"/>
        <end position="180"/>
    </location>
</feature>
<dbReference type="SUPFAM" id="SSF57625">
    <property type="entry name" value="Invertebrate chitin-binding proteins"/>
    <property type="match status" value="2"/>
</dbReference>
<evidence type="ECO:0000256" key="7">
    <source>
        <dbReference type="ARBA" id="ARBA00023157"/>
    </source>
</evidence>
<reference evidence="11" key="1">
    <citation type="submission" date="2023-07" db="EMBL/GenBank/DDBJ databases">
        <title>Chromosome-level Genome Assembly of Striped Snakehead (Channa striata).</title>
        <authorList>
            <person name="Liu H."/>
        </authorList>
    </citation>
    <scope>NUCLEOTIDE SEQUENCE</scope>
    <source>
        <strain evidence="11">Gz</strain>
        <tissue evidence="11">Muscle</tissue>
    </source>
</reference>
<organism evidence="11 12">
    <name type="scientific">Channa striata</name>
    <name type="common">Snakehead murrel</name>
    <name type="synonym">Ophicephalus striatus</name>
    <dbReference type="NCBI Taxonomy" id="64152"/>
    <lineage>
        <taxon>Eukaryota</taxon>
        <taxon>Metazoa</taxon>
        <taxon>Chordata</taxon>
        <taxon>Craniata</taxon>
        <taxon>Vertebrata</taxon>
        <taxon>Euteleostomi</taxon>
        <taxon>Actinopterygii</taxon>
        <taxon>Neopterygii</taxon>
        <taxon>Teleostei</taxon>
        <taxon>Neoteleostei</taxon>
        <taxon>Acanthomorphata</taxon>
        <taxon>Anabantaria</taxon>
        <taxon>Anabantiformes</taxon>
        <taxon>Channoidei</taxon>
        <taxon>Channidae</taxon>
        <taxon>Channa</taxon>
    </lineage>
</organism>
<proteinExistence type="predicted"/>
<evidence type="ECO:0000256" key="9">
    <source>
        <dbReference type="SAM" id="MobiDB-lite"/>
    </source>
</evidence>
<dbReference type="EC" id="3.2.1.14" evidence="2"/>
<evidence type="ECO:0000256" key="4">
    <source>
        <dbReference type="ARBA" id="ARBA00022729"/>
    </source>
</evidence>
<evidence type="ECO:0000256" key="6">
    <source>
        <dbReference type="ARBA" id="ARBA00023024"/>
    </source>
</evidence>
<feature type="domain" description="Chitin-binding type-2" evidence="10">
    <location>
        <begin position="40"/>
        <end position="99"/>
    </location>
</feature>
<keyword evidence="5" id="KW-0677">Repeat</keyword>
<dbReference type="PANTHER" id="PTHR23301">
    <property type="entry name" value="CHITIN BINDING PERITROPHIN-A"/>
    <property type="match status" value="1"/>
</dbReference>
<keyword evidence="6" id="KW-0624">Polysaccharide degradation</keyword>
<dbReference type="GO" id="GO:0006032">
    <property type="term" value="P:chitin catabolic process"/>
    <property type="evidence" value="ECO:0007669"/>
    <property type="project" value="UniProtKB-KW"/>
</dbReference>
<feature type="compositionally biased region" description="Basic and acidic residues" evidence="9">
    <location>
        <begin position="182"/>
        <end position="197"/>
    </location>
</feature>
<dbReference type="Pfam" id="PF01607">
    <property type="entry name" value="CBM_14"/>
    <property type="match status" value="2"/>
</dbReference>
<keyword evidence="3" id="KW-0147">Chitin-binding</keyword>
<keyword evidence="6" id="KW-0119">Carbohydrate metabolism</keyword>
<protein>
    <recommendedName>
        <fullName evidence="2">chitinase</fullName>
        <ecNumber evidence="2">3.2.1.14</ecNumber>
    </recommendedName>
</protein>